<evidence type="ECO:0000259" key="3">
    <source>
        <dbReference type="SMART" id="SM00954"/>
    </source>
</evidence>
<dbReference type="InterPro" id="IPR043519">
    <property type="entry name" value="NT_sf"/>
</dbReference>
<dbReference type="Gene3D" id="3.30.460.10">
    <property type="entry name" value="Beta Polymerase, domain 2"/>
    <property type="match status" value="1"/>
</dbReference>
<comment type="caution">
    <text evidence="4">The sequence shown here is derived from an EMBL/GenBank/DDBJ whole genome shotgun (WGS) entry which is preliminary data.</text>
</comment>
<dbReference type="SUPFAM" id="SSF81301">
    <property type="entry name" value="Nucleotidyltransferase"/>
    <property type="match status" value="1"/>
</dbReference>
<dbReference type="PANTHER" id="PTHR47837:SF2">
    <property type="entry name" value="GTP PYROPHOSPHOKINASE YWAC"/>
    <property type="match status" value="1"/>
</dbReference>
<organism evidence="4 5">
    <name type="scientific">Candidatus Lachnoclostridium stercoripullorum</name>
    <dbReference type="NCBI Taxonomy" id="2838635"/>
    <lineage>
        <taxon>Bacteria</taxon>
        <taxon>Bacillati</taxon>
        <taxon>Bacillota</taxon>
        <taxon>Clostridia</taxon>
        <taxon>Lachnospirales</taxon>
        <taxon>Lachnospiraceae</taxon>
    </lineage>
</organism>
<comment type="pathway">
    <text evidence="1">Purine metabolism; ppGpp biosynthesis; ppGpp from GTP: step 1/2.</text>
</comment>
<dbReference type="SMART" id="SM00954">
    <property type="entry name" value="RelA_SpoT"/>
    <property type="match status" value="1"/>
</dbReference>
<feature type="region of interest" description="Disordered" evidence="2">
    <location>
        <begin position="193"/>
        <end position="220"/>
    </location>
</feature>
<evidence type="ECO:0000313" key="4">
    <source>
        <dbReference type="EMBL" id="HIX53008.1"/>
    </source>
</evidence>
<dbReference type="InterPro" id="IPR052366">
    <property type="entry name" value="GTP_Pyrophosphokinase"/>
</dbReference>
<name>A0A9D1W6A2_9FIRM</name>
<evidence type="ECO:0000256" key="2">
    <source>
        <dbReference type="SAM" id="MobiDB-lite"/>
    </source>
</evidence>
<dbReference type="EMBL" id="DXEU01000171">
    <property type="protein sequence ID" value="HIX53008.1"/>
    <property type="molecule type" value="Genomic_DNA"/>
</dbReference>
<sequence length="220" mass="25948">MDEREYQELITPYRECMENMENRIRVLAEDYRDRCGEEPIHHIQKRIKTKESIEGKLRRRDMEETAEDARNYLRDIAGIRVICYDLEGIRKLTRALKRQMDLEIVKEKDYIANPKPNGYKSYHLVTGVPIYRVDGMEYYPVEIQFRTMAMDLWASLEHRSCYKRREEDKQAWSDWFLKYSRILEQMEQEVAEYGRGQAVQPPSAASPGTATAGTSDPGHS</sequence>
<dbReference type="PANTHER" id="PTHR47837">
    <property type="entry name" value="GTP PYROPHOSPHOKINASE YJBM"/>
    <property type="match status" value="1"/>
</dbReference>
<dbReference type="InterPro" id="IPR007685">
    <property type="entry name" value="RelA_SpoT"/>
</dbReference>
<reference evidence="4" key="2">
    <citation type="submission" date="2021-04" db="EMBL/GenBank/DDBJ databases">
        <authorList>
            <person name="Gilroy R."/>
        </authorList>
    </citation>
    <scope>NUCLEOTIDE SEQUENCE</scope>
    <source>
        <strain evidence="4">ChiGjej4B4-12881</strain>
    </source>
</reference>
<dbReference type="CDD" id="cd05399">
    <property type="entry name" value="NT_Rel-Spo_like"/>
    <property type="match status" value="1"/>
</dbReference>
<proteinExistence type="predicted"/>
<dbReference type="Gene3D" id="1.10.287.860">
    <property type="entry name" value="Nucleotidyltransferase"/>
    <property type="match status" value="1"/>
</dbReference>
<dbReference type="Proteomes" id="UP000886780">
    <property type="component" value="Unassembled WGS sequence"/>
</dbReference>
<gene>
    <name evidence="4" type="ORF">IAA28_09410</name>
</gene>
<feature type="compositionally biased region" description="Low complexity" evidence="2">
    <location>
        <begin position="201"/>
        <end position="220"/>
    </location>
</feature>
<evidence type="ECO:0000256" key="1">
    <source>
        <dbReference type="ARBA" id="ARBA00004976"/>
    </source>
</evidence>
<accession>A0A9D1W6A2</accession>
<dbReference type="GO" id="GO:0015969">
    <property type="term" value="P:guanosine tetraphosphate metabolic process"/>
    <property type="evidence" value="ECO:0007669"/>
    <property type="project" value="InterPro"/>
</dbReference>
<feature type="domain" description="RelA/SpoT" evidence="3">
    <location>
        <begin position="45"/>
        <end position="168"/>
    </location>
</feature>
<reference evidence="4" key="1">
    <citation type="journal article" date="2021" name="PeerJ">
        <title>Extensive microbial diversity within the chicken gut microbiome revealed by metagenomics and culture.</title>
        <authorList>
            <person name="Gilroy R."/>
            <person name="Ravi A."/>
            <person name="Getino M."/>
            <person name="Pursley I."/>
            <person name="Horton D.L."/>
            <person name="Alikhan N.F."/>
            <person name="Baker D."/>
            <person name="Gharbi K."/>
            <person name="Hall N."/>
            <person name="Watson M."/>
            <person name="Adriaenssens E.M."/>
            <person name="Foster-Nyarko E."/>
            <person name="Jarju S."/>
            <person name="Secka A."/>
            <person name="Antonio M."/>
            <person name="Oren A."/>
            <person name="Chaudhuri R.R."/>
            <person name="La Ragione R."/>
            <person name="Hildebrand F."/>
            <person name="Pallen M.J."/>
        </authorList>
    </citation>
    <scope>NUCLEOTIDE SEQUENCE</scope>
    <source>
        <strain evidence="4">ChiGjej4B4-12881</strain>
    </source>
</reference>
<dbReference type="Pfam" id="PF04607">
    <property type="entry name" value="RelA_SpoT"/>
    <property type="match status" value="1"/>
</dbReference>
<dbReference type="AlphaFoldDB" id="A0A9D1W6A2"/>
<protein>
    <submittedName>
        <fullName evidence="4">(P)ppGpp synthetase</fullName>
    </submittedName>
</protein>
<evidence type="ECO:0000313" key="5">
    <source>
        <dbReference type="Proteomes" id="UP000886780"/>
    </source>
</evidence>